<dbReference type="AlphaFoldDB" id="A0A1A8ZRY8"/>
<evidence type="ECO:0000256" key="1">
    <source>
        <dbReference type="ARBA" id="ARBA00023054"/>
    </source>
</evidence>
<gene>
    <name evidence="2" type="ORF">POVWA1_054200</name>
</gene>
<evidence type="ECO:0008006" key="4">
    <source>
        <dbReference type="Google" id="ProtNLM"/>
    </source>
</evidence>
<dbReference type="GO" id="GO:0005737">
    <property type="term" value="C:cytoplasm"/>
    <property type="evidence" value="ECO:0007669"/>
    <property type="project" value="UniProtKB-ARBA"/>
</dbReference>
<keyword evidence="3" id="KW-1185">Reference proteome</keyword>
<dbReference type="EMBL" id="FLRD01000140">
    <property type="protein sequence ID" value="SBT46653.1"/>
    <property type="molecule type" value="Genomic_DNA"/>
</dbReference>
<accession>A0A1A8ZRY8</accession>
<reference evidence="3" key="1">
    <citation type="submission" date="2016-05" db="EMBL/GenBank/DDBJ databases">
        <authorList>
            <person name="Naeem Raeece"/>
        </authorList>
    </citation>
    <scope>NUCLEOTIDE SEQUENCE [LARGE SCALE GENOMIC DNA]</scope>
</reference>
<keyword evidence="1" id="KW-0175">Coiled coil</keyword>
<organism evidence="2 3">
    <name type="scientific">Plasmodium ovale wallikeri</name>
    <dbReference type="NCBI Taxonomy" id="864142"/>
    <lineage>
        <taxon>Eukaryota</taxon>
        <taxon>Sar</taxon>
        <taxon>Alveolata</taxon>
        <taxon>Apicomplexa</taxon>
        <taxon>Aconoidasida</taxon>
        <taxon>Haemosporida</taxon>
        <taxon>Plasmodiidae</taxon>
        <taxon>Plasmodium</taxon>
        <taxon>Plasmodium (Plasmodium)</taxon>
    </lineage>
</organism>
<name>A0A1A8ZRY8_PLAOA</name>
<dbReference type="Proteomes" id="UP000078555">
    <property type="component" value="Unassembled WGS sequence"/>
</dbReference>
<proteinExistence type="predicted"/>
<evidence type="ECO:0000313" key="2">
    <source>
        <dbReference type="EMBL" id="SBT46653.1"/>
    </source>
</evidence>
<dbReference type="Pfam" id="PF10211">
    <property type="entry name" value="Ax_dynein_light"/>
    <property type="match status" value="1"/>
</dbReference>
<sequence>MLKVMKEYQHHFEKTLIKNCNLEDNINLVKGLIIDEDGYNEDIFLKIQKKFCLYDFFNLSLLFPMKVLNKNGKTLVQLISEDTTPNDLELIQAILKNVEQNEMDKLNVFHIENIIFELLDETIRQISVQCPKRGFALILINNEIQKNMKYYKSLIEIIEHNNNMNNEQFRDMQRNYNFVYDLLKHNESLLEKIKEIYDKQGEI</sequence>
<dbReference type="InterPro" id="IPR019347">
    <property type="entry name" value="Axonemal_dynein_light_chain"/>
</dbReference>
<protein>
    <recommendedName>
        <fullName evidence="4">Dynein light chain</fullName>
    </recommendedName>
</protein>
<evidence type="ECO:0000313" key="3">
    <source>
        <dbReference type="Proteomes" id="UP000078555"/>
    </source>
</evidence>